<sequence>MFKSNLQNFCQSKSWLLPKYSTTKEGYDHCPLFKASVIVNGATYNTPYFSKSSKDAQNLVAELALEHLTEWRMFG</sequence>
<gene>
    <name evidence="5" type="ORF">RND81_05G178400</name>
</gene>
<dbReference type="InterPro" id="IPR014720">
    <property type="entry name" value="dsRBD_dom"/>
</dbReference>
<keyword evidence="2 3" id="KW-0694">RNA-binding</keyword>
<dbReference type="PROSITE" id="PS50137">
    <property type="entry name" value="DS_RBD"/>
    <property type="match status" value="1"/>
</dbReference>
<comment type="caution">
    <text evidence="5">The sequence shown here is derived from an EMBL/GenBank/DDBJ whole genome shotgun (WGS) entry which is preliminary data.</text>
</comment>
<dbReference type="EMBL" id="JBDFQZ010000005">
    <property type="protein sequence ID" value="KAK9725932.1"/>
    <property type="molecule type" value="Genomic_DNA"/>
</dbReference>
<keyword evidence="1" id="KW-0677">Repeat</keyword>
<dbReference type="Proteomes" id="UP001443914">
    <property type="component" value="Unassembled WGS sequence"/>
</dbReference>
<dbReference type="Pfam" id="PF00035">
    <property type="entry name" value="dsrm"/>
    <property type="match status" value="1"/>
</dbReference>
<evidence type="ECO:0000313" key="5">
    <source>
        <dbReference type="EMBL" id="KAK9725932.1"/>
    </source>
</evidence>
<evidence type="ECO:0000313" key="6">
    <source>
        <dbReference type="Proteomes" id="UP001443914"/>
    </source>
</evidence>
<dbReference type="SUPFAM" id="SSF54768">
    <property type="entry name" value="dsRNA-binding domain-like"/>
    <property type="match status" value="1"/>
</dbReference>
<protein>
    <recommendedName>
        <fullName evidence="4">DRBM domain-containing protein</fullName>
    </recommendedName>
</protein>
<keyword evidence="6" id="KW-1185">Reference proteome</keyword>
<organism evidence="5 6">
    <name type="scientific">Saponaria officinalis</name>
    <name type="common">Common soapwort</name>
    <name type="synonym">Lychnis saponaria</name>
    <dbReference type="NCBI Taxonomy" id="3572"/>
    <lineage>
        <taxon>Eukaryota</taxon>
        <taxon>Viridiplantae</taxon>
        <taxon>Streptophyta</taxon>
        <taxon>Embryophyta</taxon>
        <taxon>Tracheophyta</taxon>
        <taxon>Spermatophyta</taxon>
        <taxon>Magnoliopsida</taxon>
        <taxon>eudicotyledons</taxon>
        <taxon>Gunneridae</taxon>
        <taxon>Pentapetalae</taxon>
        <taxon>Caryophyllales</taxon>
        <taxon>Caryophyllaceae</taxon>
        <taxon>Caryophylleae</taxon>
        <taxon>Saponaria</taxon>
    </lineage>
</organism>
<evidence type="ECO:0000256" key="2">
    <source>
        <dbReference type="ARBA" id="ARBA00022884"/>
    </source>
</evidence>
<feature type="domain" description="DRBM" evidence="4">
    <location>
        <begin position="1"/>
        <end position="70"/>
    </location>
</feature>
<evidence type="ECO:0000256" key="1">
    <source>
        <dbReference type="ARBA" id="ARBA00022737"/>
    </source>
</evidence>
<dbReference type="GO" id="GO:0003723">
    <property type="term" value="F:RNA binding"/>
    <property type="evidence" value="ECO:0007669"/>
    <property type="project" value="UniProtKB-UniRule"/>
</dbReference>
<proteinExistence type="predicted"/>
<accession>A0AAW1KX42</accession>
<dbReference type="PANTHER" id="PTHR46031:SF16">
    <property type="entry name" value="DOUBLE-STRANDED RNA-BINDING PROTEIN 4"/>
    <property type="match status" value="1"/>
</dbReference>
<dbReference type="AlphaFoldDB" id="A0AAW1KX42"/>
<dbReference type="Gene3D" id="3.30.160.20">
    <property type="match status" value="1"/>
</dbReference>
<dbReference type="PANTHER" id="PTHR46031">
    <property type="match status" value="1"/>
</dbReference>
<reference evidence="5" key="1">
    <citation type="submission" date="2024-03" db="EMBL/GenBank/DDBJ databases">
        <title>WGS assembly of Saponaria officinalis var. Norfolk2.</title>
        <authorList>
            <person name="Jenkins J."/>
            <person name="Shu S."/>
            <person name="Grimwood J."/>
            <person name="Barry K."/>
            <person name="Goodstein D."/>
            <person name="Schmutz J."/>
            <person name="Leebens-Mack J."/>
            <person name="Osbourn A."/>
        </authorList>
    </citation>
    <scope>NUCLEOTIDE SEQUENCE [LARGE SCALE GENOMIC DNA]</scope>
    <source>
        <strain evidence="5">JIC</strain>
    </source>
</reference>
<dbReference type="SMART" id="SM00358">
    <property type="entry name" value="DSRM"/>
    <property type="match status" value="1"/>
</dbReference>
<name>A0AAW1KX42_SAPOF</name>
<evidence type="ECO:0000259" key="4">
    <source>
        <dbReference type="PROSITE" id="PS50137"/>
    </source>
</evidence>
<evidence type="ECO:0000256" key="3">
    <source>
        <dbReference type="PROSITE-ProRule" id="PRU00266"/>
    </source>
</evidence>